<dbReference type="InterPro" id="IPR019734">
    <property type="entry name" value="TPR_rpt"/>
</dbReference>
<keyword evidence="2" id="KW-0802">TPR repeat</keyword>
<dbReference type="Gene3D" id="1.25.40.10">
    <property type="entry name" value="Tetratricopeptide repeat domain"/>
    <property type="match status" value="1"/>
</dbReference>
<dbReference type="Pfam" id="PF13432">
    <property type="entry name" value="TPR_16"/>
    <property type="match status" value="1"/>
</dbReference>
<organism evidence="3 4">
    <name type="scientific">candidate division WOR-1 bacterium RIFOXYB2_FULL_37_13</name>
    <dbReference type="NCBI Taxonomy" id="1802579"/>
    <lineage>
        <taxon>Bacteria</taxon>
        <taxon>Bacillati</taxon>
        <taxon>Saganbacteria</taxon>
    </lineage>
</organism>
<dbReference type="PANTHER" id="PTHR44943">
    <property type="entry name" value="CELLULOSE SYNTHASE OPERON PROTEIN C"/>
    <property type="match status" value="1"/>
</dbReference>
<keyword evidence="1" id="KW-0677">Repeat</keyword>
<sequence>MEIKRFKIVLPTSQKMIESPRTGERRFTPHRLLENSRLIADHLNLGVDLTREALKAADLFTRISSNAMFLEEGQLSDLVYGHSSFFERMGIFVDGHSSILNYAVSYLAYANYDVSNPQRLRAMAHAENGPLYTAYSQSSDPEKILLLANYIGEQQLERERLALDALKSTRKIDFALLIVLGGEVLNELQSFDAPLINKNIIHLWRILYENRAIIYPAGYRFDLKNRYVDYINRTQAQIDYLLQQFLTKTLGSIPDSEIADFYTTIGFEQLSYGQKPCVEGNPSQYFAKALNSFDKALKRDISAHWAAMGKGTALISLGFKDDGKKHLAAANYKMGLDFKKANDRERAEIFFRDAVASRDDCYPAWFELGGILMEKGEHLEAIQCFDGIINAVGDIDLKLQAKAFAQKGNLLAWQYKSLKVNYLAIKESLRELRSELLTEERDFRKEAIAAYDSAILFNRRIIEFNRHLEEVLSAYVFMIKMFSAKMEIENFTANAIEILAFSEKALDLIRSNIELIETMPKIRALYSRLLYLQGNALYSLGMKEEALENYLLAKSLQAEDKSAENAAIMVEKITDESLDDFLWKNFSKPNPLSVC</sequence>
<dbReference type="STRING" id="1802579.A2310_04690"/>
<dbReference type="Proteomes" id="UP000178417">
    <property type="component" value="Unassembled WGS sequence"/>
</dbReference>
<name>A0A1F4SWF3_UNCSA</name>
<dbReference type="SMART" id="SM00028">
    <property type="entry name" value="TPR"/>
    <property type="match status" value="3"/>
</dbReference>
<evidence type="ECO:0000256" key="1">
    <source>
        <dbReference type="ARBA" id="ARBA00022737"/>
    </source>
</evidence>
<proteinExistence type="predicted"/>
<accession>A0A1F4SWF3</accession>
<dbReference type="AlphaFoldDB" id="A0A1F4SWF3"/>
<comment type="caution">
    <text evidence="3">The sequence shown here is derived from an EMBL/GenBank/DDBJ whole genome shotgun (WGS) entry which is preliminary data.</text>
</comment>
<reference evidence="3 4" key="1">
    <citation type="journal article" date="2016" name="Nat. Commun.">
        <title>Thousands of microbial genomes shed light on interconnected biogeochemical processes in an aquifer system.</title>
        <authorList>
            <person name="Anantharaman K."/>
            <person name="Brown C.T."/>
            <person name="Hug L.A."/>
            <person name="Sharon I."/>
            <person name="Castelle C.J."/>
            <person name="Probst A.J."/>
            <person name="Thomas B.C."/>
            <person name="Singh A."/>
            <person name="Wilkins M.J."/>
            <person name="Karaoz U."/>
            <person name="Brodie E.L."/>
            <person name="Williams K.H."/>
            <person name="Hubbard S.S."/>
            <person name="Banfield J.F."/>
        </authorList>
    </citation>
    <scope>NUCLEOTIDE SEQUENCE [LARGE SCALE GENOMIC DNA]</scope>
</reference>
<dbReference type="InterPro" id="IPR011990">
    <property type="entry name" value="TPR-like_helical_dom_sf"/>
</dbReference>
<dbReference type="InterPro" id="IPR051685">
    <property type="entry name" value="Ycf3/AcsC/BcsC/TPR_MFPF"/>
</dbReference>
<dbReference type="PANTHER" id="PTHR44943:SF4">
    <property type="entry name" value="TPR REPEAT-CONTAINING PROTEIN MJ0798"/>
    <property type="match status" value="1"/>
</dbReference>
<gene>
    <name evidence="3" type="ORF">A2310_04690</name>
</gene>
<evidence type="ECO:0000313" key="3">
    <source>
        <dbReference type="EMBL" id="OGC24759.1"/>
    </source>
</evidence>
<evidence type="ECO:0000313" key="4">
    <source>
        <dbReference type="Proteomes" id="UP000178417"/>
    </source>
</evidence>
<dbReference type="SUPFAM" id="SSF48452">
    <property type="entry name" value="TPR-like"/>
    <property type="match status" value="1"/>
</dbReference>
<dbReference type="EMBL" id="MEUB01000007">
    <property type="protein sequence ID" value="OGC24759.1"/>
    <property type="molecule type" value="Genomic_DNA"/>
</dbReference>
<protein>
    <recommendedName>
        <fullName evidence="5">Tetratricopeptide repeat protein</fullName>
    </recommendedName>
</protein>
<evidence type="ECO:0008006" key="5">
    <source>
        <dbReference type="Google" id="ProtNLM"/>
    </source>
</evidence>
<evidence type="ECO:0000256" key="2">
    <source>
        <dbReference type="ARBA" id="ARBA00022803"/>
    </source>
</evidence>